<dbReference type="OMA" id="ISMERDH"/>
<dbReference type="EMBL" id="AHAT01016891">
    <property type="status" value="NOT_ANNOTATED_CDS"/>
    <property type="molecule type" value="Genomic_DNA"/>
</dbReference>
<dbReference type="GO" id="GO:0004930">
    <property type="term" value="F:G protein-coupled receptor activity"/>
    <property type="evidence" value="ECO:0000318"/>
    <property type="project" value="GO_Central"/>
</dbReference>
<protein>
    <submittedName>
        <fullName evidence="6">Type-1 angiotensin II receptor-like</fullName>
    </submittedName>
</protein>
<reference evidence="6" key="3">
    <citation type="submission" date="2025-09" db="UniProtKB">
        <authorList>
            <consortium name="Ensembl"/>
        </authorList>
    </citation>
    <scope>IDENTIFICATION</scope>
</reference>
<evidence type="ECO:0000313" key="7">
    <source>
        <dbReference type="Proteomes" id="UP000018468"/>
    </source>
</evidence>
<keyword evidence="5" id="KW-0807">Transducer</keyword>
<dbReference type="PANTHER" id="PTHR24232">
    <property type="entry name" value="G-PROTEIN COUPLED RECEPTOR"/>
    <property type="match status" value="1"/>
</dbReference>
<dbReference type="InParanoid" id="W5NCU1"/>
<dbReference type="GO" id="GO:0007186">
    <property type="term" value="P:G protein-coupled receptor signaling pathway"/>
    <property type="evidence" value="ECO:0000318"/>
    <property type="project" value="GO_Central"/>
</dbReference>
<sequence length="235" mass="25251">MRDFSAKLSSHHQAKVRGSAGGSQWDPRYALKRYLLLKYLQVLVLPSGNGLVSTLGLLGSLYAGLLLRSPCVSRKASTVLLSQLAWADGLVLLHRGLGVLQGQAGGPLEGLRRGLLTANEHASVLLLSCLSLEAFLVILRPVESRALRTAHSAQLACTAIWAAVLGELATLQAAGSGFHGDEGSVLSLVLQICLQVAPLLHLLSRGLGGFLWLSNAYIYYALYNHSHLRRKGNFH</sequence>
<evidence type="ECO:0000256" key="3">
    <source>
        <dbReference type="ARBA" id="ARBA00023170"/>
    </source>
</evidence>
<dbReference type="SUPFAM" id="SSF81321">
    <property type="entry name" value="Family A G protein-coupled receptor-like"/>
    <property type="match status" value="1"/>
</dbReference>
<proteinExistence type="predicted"/>
<evidence type="ECO:0000256" key="2">
    <source>
        <dbReference type="ARBA" id="ARBA00023040"/>
    </source>
</evidence>
<keyword evidence="2" id="KW-0297">G-protein coupled receptor</keyword>
<keyword evidence="7" id="KW-1185">Reference proteome</keyword>
<evidence type="ECO:0000313" key="6">
    <source>
        <dbReference type="Ensembl" id="ENSLOCP00000018450.1"/>
    </source>
</evidence>
<dbReference type="GO" id="GO:0005886">
    <property type="term" value="C:plasma membrane"/>
    <property type="evidence" value="ECO:0000318"/>
    <property type="project" value="GO_Central"/>
</dbReference>
<evidence type="ECO:0000256" key="1">
    <source>
        <dbReference type="ARBA" id="ARBA00004141"/>
    </source>
</evidence>
<dbReference type="eggNOG" id="ENOG502S0E8">
    <property type="taxonomic scope" value="Eukaryota"/>
</dbReference>
<evidence type="ECO:0000256" key="4">
    <source>
        <dbReference type="ARBA" id="ARBA00023180"/>
    </source>
</evidence>
<keyword evidence="3" id="KW-0675">Receptor</keyword>
<dbReference type="Proteomes" id="UP000018468">
    <property type="component" value="Linkage group LG7"/>
</dbReference>
<reference evidence="7" key="1">
    <citation type="submission" date="2011-12" db="EMBL/GenBank/DDBJ databases">
        <title>The Draft Genome of Lepisosteus oculatus.</title>
        <authorList>
            <consortium name="The Broad Institute Genome Assembly &amp; Analysis Group"/>
            <consortium name="Computational R&amp;D Group"/>
            <consortium name="and Sequencing Platform"/>
            <person name="Di Palma F."/>
            <person name="Alfoldi J."/>
            <person name="Johnson J."/>
            <person name="Berlin A."/>
            <person name="Gnerre S."/>
            <person name="Jaffe D."/>
            <person name="MacCallum I."/>
            <person name="Young S."/>
            <person name="Walker B.J."/>
            <person name="Lander E.S."/>
            <person name="Lindblad-Toh K."/>
        </authorList>
    </citation>
    <scope>NUCLEOTIDE SEQUENCE [LARGE SCALE GENOMIC DNA]</scope>
</reference>
<keyword evidence="4" id="KW-0325">Glycoprotein</keyword>
<evidence type="ECO:0000256" key="5">
    <source>
        <dbReference type="ARBA" id="ARBA00023224"/>
    </source>
</evidence>
<dbReference type="Ensembl" id="ENSLOCT00000018482.1">
    <property type="protein sequence ID" value="ENSLOCP00000018450.1"/>
    <property type="gene ID" value="ENSLOCG00000014986.1"/>
</dbReference>
<reference evidence="6" key="2">
    <citation type="submission" date="2025-08" db="UniProtKB">
        <authorList>
            <consortium name="Ensembl"/>
        </authorList>
    </citation>
    <scope>IDENTIFICATION</scope>
</reference>
<name>W5NCU1_LEPOC</name>
<dbReference type="GeneTree" id="ENSGT01030000235435"/>
<organism evidence="6 7">
    <name type="scientific">Lepisosteus oculatus</name>
    <name type="common">Spotted gar</name>
    <dbReference type="NCBI Taxonomy" id="7918"/>
    <lineage>
        <taxon>Eukaryota</taxon>
        <taxon>Metazoa</taxon>
        <taxon>Chordata</taxon>
        <taxon>Craniata</taxon>
        <taxon>Vertebrata</taxon>
        <taxon>Euteleostomi</taxon>
        <taxon>Actinopterygii</taxon>
        <taxon>Neopterygii</taxon>
        <taxon>Holostei</taxon>
        <taxon>Semionotiformes</taxon>
        <taxon>Lepisosteidae</taxon>
        <taxon>Lepisosteus</taxon>
    </lineage>
</organism>
<dbReference type="PANTHER" id="PTHR24232:SF83">
    <property type="entry name" value="GENE 5127-RELATED"/>
    <property type="match status" value="1"/>
</dbReference>
<accession>W5NCU1</accession>
<dbReference type="Gene3D" id="1.20.1070.10">
    <property type="entry name" value="Rhodopsin 7-helix transmembrane proteins"/>
    <property type="match status" value="1"/>
</dbReference>
<comment type="subcellular location">
    <subcellularLocation>
        <location evidence="1">Membrane</location>
        <topology evidence="1">Multi-pass membrane protein</topology>
    </subcellularLocation>
</comment>
<dbReference type="HOGENOM" id="CLU_102983_0_0_1"/>
<dbReference type="AlphaFoldDB" id="W5NCU1"/>
<dbReference type="Bgee" id="ENSLOCG00000014986">
    <property type="expression patterns" value="Expressed in bone element and 1 other cell type or tissue"/>
</dbReference>